<comment type="catalytic activity">
    <reaction evidence="1">
        <text>ATP + protein L-histidine = ADP + protein N-phospho-L-histidine.</text>
        <dbReference type="EC" id="2.7.13.3"/>
    </reaction>
</comment>
<dbReference type="GO" id="GO:0004673">
    <property type="term" value="F:protein histidine kinase activity"/>
    <property type="evidence" value="ECO:0007669"/>
    <property type="project" value="UniProtKB-EC"/>
</dbReference>
<protein>
    <recommendedName>
        <fullName evidence="2">histidine kinase</fullName>
        <ecNumber evidence="2">2.7.13.3</ecNumber>
    </recommendedName>
</protein>
<sequence length="580" mass="62641">MAERFVTPKTSLRDAINNAAGPIALSNRVLLQFAPLSFALFIGSSPTRLSGSILEWFIVATVGYLATVIVLLAFRATVLPVTPGRKPKLLLTSLAYVVAGLARGLSVYTTGAALGVMPEAELWYRLVGGPLYVYGSIAILAIFNASRMRHEKTLAELEAEKAELDELRGGIRERIRLQRADLLRRVQVALEPAVKQIQSELESSSKTVSAKLTDLVETVVRPLSRDIGLNSQIDNQVNQITRRASGAYSKSRFPSRLSAGAMIVPEIAFFGTASIAIASNVITFPDAVLLTSVVSLLVILASYKFFQFILKNVWVPFVVALLISMLIAAVCGVMANTALALLGFGLNPTLYIQSISAQVVITLVSFYMQFLRTQRSDAEREMKNVVSDLAIMNSQLRQEVWLNRRRIASILHGSVQSALYASAIRLAKSQSPSAEEIESVQSDISAAINKLESGEGTENFVDVLEQIRDVWEGAVEVELPQLSKELVAQLEANPVASACAAEVVREAVSNAAKHGKAEHVVIAIELTGPHLLGITVTNDGQPLPAEIEAGYGSSILDEVAFSWQLENRGGYTVLGAAIAI</sequence>
<dbReference type="RefSeq" id="WP_038501830.1">
    <property type="nucleotide sequence ID" value="NZ_CP007490.1"/>
</dbReference>
<dbReference type="PANTHER" id="PTHR24421:SF10">
    <property type="entry name" value="NITRATE_NITRITE SENSOR PROTEIN NARQ"/>
    <property type="match status" value="1"/>
</dbReference>
<feature type="transmembrane region" description="Helical" evidence="7">
    <location>
        <begin position="288"/>
        <end position="306"/>
    </location>
</feature>
<keyword evidence="7" id="KW-1133">Transmembrane helix</keyword>
<accession>A0A060JB38</accession>
<dbReference type="EMBL" id="CP007490">
    <property type="protein sequence ID" value="AIC47071.1"/>
    <property type="molecule type" value="Genomic_DNA"/>
</dbReference>
<keyword evidence="4" id="KW-0418">Kinase</keyword>
<keyword evidence="3" id="KW-0808">Transferase</keyword>
<keyword evidence="6" id="KW-0175">Coiled coil</keyword>
<dbReference type="Gene3D" id="3.30.565.10">
    <property type="entry name" value="Histidine kinase-like ATPase, C-terminal domain"/>
    <property type="match status" value="1"/>
</dbReference>
<evidence type="ECO:0000256" key="7">
    <source>
        <dbReference type="SAM" id="Phobius"/>
    </source>
</evidence>
<evidence type="ECO:0000256" key="6">
    <source>
        <dbReference type="SAM" id="Coils"/>
    </source>
</evidence>
<feature type="transmembrane region" description="Helical" evidence="7">
    <location>
        <begin position="94"/>
        <end position="116"/>
    </location>
</feature>
<proteinExistence type="predicted"/>
<dbReference type="GO" id="GO:0000160">
    <property type="term" value="P:phosphorelay signal transduction system"/>
    <property type="evidence" value="ECO:0007669"/>
    <property type="project" value="UniProtKB-KW"/>
</dbReference>
<dbReference type="InterPro" id="IPR050482">
    <property type="entry name" value="Sensor_HK_TwoCompSys"/>
</dbReference>
<evidence type="ECO:0000256" key="4">
    <source>
        <dbReference type="ARBA" id="ARBA00022777"/>
    </source>
</evidence>
<evidence type="ECO:0000256" key="2">
    <source>
        <dbReference type="ARBA" id="ARBA00012438"/>
    </source>
</evidence>
<feature type="transmembrane region" description="Helical" evidence="7">
    <location>
        <begin position="53"/>
        <end position="74"/>
    </location>
</feature>
<keyword evidence="7" id="KW-0472">Membrane</keyword>
<dbReference type="AlphaFoldDB" id="A0A060JB38"/>
<dbReference type="STRING" id="529884.Rhola_00002480"/>
<evidence type="ECO:0000313" key="9">
    <source>
        <dbReference type="Proteomes" id="UP000067708"/>
    </source>
</evidence>
<evidence type="ECO:0000256" key="5">
    <source>
        <dbReference type="ARBA" id="ARBA00023012"/>
    </source>
</evidence>
<dbReference type="EC" id="2.7.13.3" evidence="2"/>
<reference evidence="8 9" key="1">
    <citation type="journal article" date="2014" name="Int. J. Syst. Evol. Microbiol.">
        <title>Rhodoluna lacicola gen. nov., sp. nov., a planktonic freshwater bacterium with stream-lined genome.</title>
        <authorList>
            <person name="Hahn M."/>
            <person name="Schmidt J."/>
            <person name="Taipale S.J."/>
            <person name="Doolittle W.F."/>
            <person name="Koll U."/>
        </authorList>
    </citation>
    <scope>NUCLEOTIDE SEQUENCE [LARGE SCALE GENOMIC DNA]</scope>
    <source>
        <strain evidence="8 9">MWH-Ta8</strain>
    </source>
</reference>
<dbReference type="OrthoDB" id="5096315at2"/>
<dbReference type="Proteomes" id="UP000067708">
    <property type="component" value="Chromosome"/>
</dbReference>
<dbReference type="PANTHER" id="PTHR24421">
    <property type="entry name" value="NITRATE/NITRITE SENSOR PROTEIN NARX-RELATED"/>
    <property type="match status" value="1"/>
</dbReference>
<keyword evidence="5" id="KW-0902">Two-component regulatory system</keyword>
<dbReference type="SUPFAM" id="SSF55874">
    <property type="entry name" value="ATPase domain of HSP90 chaperone/DNA topoisomerase II/histidine kinase"/>
    <property type="match status" value="1"/>
</dbReference>
<gene>
    <name evidence="8" type="ORF">Rhola_00002480</name>
</gene>
<name>A0A060JB38_9MICO</name>
<dbReference type="eggNOG" id="COG4585">
    <property type="taxonomic scope" value="Bacteria"/>
</dbReference>
<keyword evidence="7" id="KW-0812">Transmembrane</keyword>
<feature type="transmembrane region" description="Helical" evidence="7">
    <location>
        <begin position="313"/>
        <end position="344"/>
    </location>
</feature>
<dbReference type="InterPro" id="IPR036890">
    <property type="entry name" value="HATPase_C_sf"/>
</dbReference>
<feature type="coiled-coil region" evidence="6">
    <location>
        <begin position="140"/>
        <end position="174"/>
    </location>
</feature>
<feature type="transmembrane region" description="Helical" evidence="7">
    <location>
        <begin position="350"/>
        <end position="370"/>
    </location>
</feature>
<dbReference type="HOGENOM" id="CLU_469999_0_0_11"/>
<evidence type="ECO:0000313" key="8">
    <source>
        <dbReference type="EMBL" id="AIC47071.1"/>
    </source>
</evidence>
<feature type="transmembrane region" description="Helical" evidence="7">
    <location>
        <begin position="259"/>
        <end position="282"/>
    </location>
</feature>
<dbReference type="KEGG" id="rla:Rhola_00002480"/>
<feature type="transmembrane region" description="Helical" evidence="7">
    <location>
        <begin position="122"/>
        <end position="143"/>
    </location>
</feature>
<organism evidence="8 9">
    <name type="scientific">Rhodoluna lacicola</name>
    <dbReference type="NCBI Taxonomy" id="529884"/>
    <lineage>
        <taxon>Bacteria</taxon>
        <taxon>Bacillati</taxon>
        <taxon>Actinomycetota</taxon>
        <taxon>Actinomycetes</taxon>
        <taxon>Micrococcales</taxon>
        <taxon>Microbacteriaceae</taxon>
        <taxon>Luna cluster</taxon>
        <taxon>Luna-1 subcluster</taxon>
        <taxon>Rhodoluna</taxon>
    </lineage>
</organism>
<evidence type="ECO:0000256" key="3">
    <source>
        <dbReference type="ARBA" id="ARBA00022679"/>
    </source>
</evidence>
<feature type="transmembrane region" description="Helical" evidence="7">
    <location>
        <begin position="29"/>
        <end position="47"/>
    </location>
</feature>
<evidence type="ECO:0000256" key="1">
    <source>
        <dbReference type="ARBA" id="ARBA00000085"/>
    </source>
</evidence>
<keyword evidence="9" id="KW-1185">Reference proteome</keyword>